<accession>A0AAJ1AAX3</accession>
<dbReference type="RefSeq" id="WP_222260388.1">
    <property type="nucleotide sequence ID" value="NZ_JAAXEB010000005.1"/>
</dbReference>
<comment type="caution">
    <text evidence="1">The sequence shown here is derived from an EMBL/GenBank/DDBJ whole genome shotgun (WGS) entry which is preliminary data.</text>
</comment>
<evidence type="ECO:0000313" key="1">
    <source>
        <dbReference type="EMBL" id="MBY5630829.1"/>
    </source>
</evidence>
<dbReference type="EMBL" id="JAAXEP010000012">
    <property type="protein sequence ID" value="MBY5630829.1"/>
    <property type="molecule type" value="Genomic_DNA"/>
</dbReference>
<name>A0AAJ1AAX3_RHILE</name>
<sequence>MEIARLHVGNRVQRGVVAPAELSLRIFETVDRAVRALRRMGFERAAKHALRKAQVIATSVC</sequence>
<reference evidence="1" key="1">
    <citation type="submission" date="2020-04" db="EMBL/GenBank/DDBJ databases">
        <title>Global-level population genomics supports evidence of horizontal gene transfer on evolution of Rhizobia in Lentils.</title>
        <authorList>
            <person name="Gai Y."/>
            <person name="Cook D."/>
            <person name="Riely B."/>
        </authorList>
    </citation>
    <scope>NUCLEOTIDE SEQUENCE</scope>
    <source>
        <strain evidence="1">Derici101B</strain>
    </source>
</reference>
<dbReference type="Proteomes" id="UP000825699">
    <property type="component" value="Unassembled WGS sequence"/>
</dbReference>
<organism evidence="1 2">
    <name type="scientific">Rhizobium leguminosarum</name>
    <dbReference type="NCBI Taxonomy" id="384"/>
    <lineage>
        <taxon>Bacteria</taxon>
        <taxon>Pseudomonadati</taxon>
        <taxon>Pseudomonadota</taxon>
        <taxon>Alphaproteobacteria</taxon>
        <taxon>Hyphomicrobiales</taxon>
        <taxon>Rhizobiaceae</taxon>
        <taxon>Rhizobium/Agrobacterium group</taxon>
        <taxon>Rhizobium</taxon>
    </lineage>
</organism>
<dbReference type="AlphaFoldDB" id="A0AAJ1AAX3"/>
<proteinExistence type="predicted"/>
<evidence type="ECO:0000313" key="2">
    <source>
        <dbReference type="Proteomes" id="UP000825699"/>
    </source>
</evidence>
<gene>
    <name evidence="1" type="ORF">HFO42_22340</name>
</gene>
<protein>
    <submittedName>
        <fullName evidence="1">Uncharacterized protein</fullName>
    </submittedName>
</protein>